<gene>
    <name evidence="1" type="ORF">SPJ1_1927</name>
</gene>
<evidence type="ECO:0000313" key="2">
    <source>
        <dbReference type="Proteomes" id="UP000011769"/>
    </source>
</evidence>
<dbReference type="Proteomes" id="UP000011769">
    <property type="component" value="Unassembled WGS sequence"/>
</dbReference>
<reference evidence="1 2" key="1">
    <citation type="journal article" date="2013" name="PLoS ONE">
        <title>Comparative Genomic Characterization of Three Streptococcus parauberis Strains in Fish Pathogen, as Assessed by Wide-Genome Analyses.</title>
        <authorList>
            <person name="Nho S.W."/>
            <person name="Hikima J."/>
            <person name="Park S.B."/>
            <person name="Jang H.B."/>
            <person name="Cha I.S."/>
            <person name="Yasuike M."/>
            <person name="Nakamura Y."/>
            <person name="Fujiwara A."/>
            <person name="Sano M."/>
            <person name="Kanai K."/>
            <person name="Kondo H."/>
            <person name="Hirono I."/>
            <person name="Takeyama H."/>
            <person name="Aoki T."/>
            <person name="Jung T.S."/>
        </authorList>
    </citation>
    <scope>NUCLEOTIDE SEQUENCE [LARGE SCALE GENOMIC DNA]</scope>
    <source>
        <strain evidence="1 2">KRS-02083</strain>
    </source>
</reference>
<name>A0ABN0IPE0_9STRE</name>
<keyword evidence="2" id="KW-1185">Reference proteome</keyword>
<sequence>MTKFGKEKEPIIIGQEDFEEFAKATISHSLPIERHDVYMVWFNYTMGFMKGLFSFSTKKAYPMSHDNAKLPDYVEVTFNRDKNEIYFDWYTKERQEVGKL</sequence>
<evidence type="ECO:0000313" key="1">
    <source>
        <dbReference type="EMBL" id="EMG24668.1"/>
    </source>
</evidence>
<dbReference type="EMBL" id="ALYM01000008">
    <property type="protein sequence ID" value="EMG24668.1"/>
    <property type="molecule type" value="Genomic_DNA"/>
</dbReference>
<dbReference type="Pfam" id="PF19791">
    <property type="entry name" value="DUF6275"/>
    <property type="match status" value="1"/>
</dbReference>
<dbReference type="InterPro" id="IPR046242">
    <property type="entry name" value="DUF6275"/>
</dbReference>
<protein>
    <submittedName>
        <fullName evidence="1">Uncharacterized protein</fullName>
    </submittedName>
</protein>
<dbReference type="RefSeq" id="WP_003108689.1">
    <property type="nucleotide sequence ID" value="NZ_ALYM01000008.1"/>
</dbReference>
<comment type="caution">
    <text evidence="1">The sequence shown here is derived from an EMBL/GenBank/DDBJ whole genome shotgun (WGS) entry which is preliminary data.</text>
</comment>
<organism evidence="1 2">
    <name type="scientific">Streptococcus parauberis KRS-02083</name>
    <dbReference type="NCBI Taxonomy" id="1207545"/>
    <lineage>
        <taxon>Bacteria</taxon>
        <taxon>Bacillati</taxon>
        <taxon>Bacillota</taxon>
        <taxon>Bacilli</taxon>
        <taxon>Lactobacillales</taxon>
        <taxon>Streptococcaceae</taxon>
        <taxon>Streptococcus</taxon>
    </lineage>
</organism>
<proteinExistence type="predicted"/>
<accession>A0ABN0IPE0</accession>